<evidence type="ECO:0000256" key="7">
    <source>
        <dbReference type="SAM" id="Phobius"/>
    </source>
</evidence>
<reference evidence="10" key="2">
    <citation type="journal article" date="2021" name="PeerJ">
        <title>Extensive microbial diversity within the chicken gut microbiome revealed by metagenomics and culture.</title>
        <authorList>
            <person name="Gilroy R."/>
            <person name="Ravi A."/>
            <person name="Getino M."/>
            <person name="Pursley I."/>
            <person name="Horton D.L."/>
            <person name="Alikhan N.F."/>
            <person name="Baker D."/>
            <person name="Gharbi K."/>
            <person name="Hall N."/>
            <person name="Watson M."/>
            <person name="Adriaenssens E.M."/>
            <person name="Foster-Nyarko E."/>
            <person name="Jarju S."/>
            <person name="Secka A."/>
            <person name="Antonio M."/>
            <person name="Oren A."/>
            <person name="Chaudhuri R.R."/>
            <person name="La Ragione R."/>
            <person name="Hildebrand F."/>
            <person name="Pallen M.J."/>
        </authorList>
    </citation>
    <scope>NUCLEOTIDE SEQUENCE</scope>
    <source>
        <strain evidence="10">ChiSjej4B22-8148</strain>
    </source>
</reference>
<evidence type="ECO:0000259" key="8">
    <source>
        <dbReference type="Pfam" id="PF02687"/>
    </source>
</evidence>
<protein>
    <submittedName>
        <fullName evidence="10">ABC transporter permease</fullName>
    </submittedName>
</protein>
<name>A0A9D1D9I3_9FIRM</name>
<dbReference type="Pfam" id="PF02687">
    <property type="entry name" value="FtsX"/>
    <property type="match status" value="1"/>
</dbReference>
<feature type="transmembrane region" description="Helical" evidence="7">
    <location>
        <begin position="314"/>
        <end position="336"/>
    </location>
</feature>
<gene>
    <name evidence="10" type="ORF">IAB31_09055</name>
</gene>
<feature type="transmembrane region" description="Helical" evidence="7">
    <location>
        <begin position="21"/>
        <end position="45"/>
    </location>
</feature>
<dbReference type="GO" id="GO:0022857">
    <property type="term" value="F:transmembrane transporter activity"/>
    <property type="evidence" value="ECO:0007669"/>
    <property type="project" value="TreeGrafter"/>
</dbReference>
<feature type="transmembrane region" description="Helical" evidence="7">
    <location>
        <begin position="363"/>
        <end position="389"/>
    </location>
</feature>
<evidence type="ECO:0000256" key="6">
    <source>
        <dbReference type="ARBA" id="ARBA00038076"/>
    </source>
</evidence>
<comment type="subcellular location">
    <subcellularLocation>
        <location evidence="1">Cell membrane</location>
        <topology evidence="1">Multi-pass membrane protein</topology>
    </subcellularLocation>
</comment>
<evidence type="ECO:0000256" key="4">
    <source>
        <dbReference type="ARBA" id="ARBA00022989"/>
    </source>
</evidence>
<dbReference type="GO" id="GO:0005886">
    <property type="term" value="C:plasma membrane"/>
    <property type="evidence" value="ECO:0007669"/>
    <property type="project" value="UniProtKB-SubCell"/>
</dbReference>
<dbReference type="AlphaFoldDB" id="A0A9D1D9I3"/>
<dbReference type="PANTHER" id="PTHR30572">
    <property type="entry name" value="MEMBRANE COMPONENT OF TRANSPORTER-RELATED"/>
    <property type="match status" value="1"/>
</dbReference>
<keyword evidence="2" id="KW-1003">Cell membrane</keyword>
<dbReference type="InterPro" id="IPR003838">
    <property type="entry name" value="ABC3_permease_C"/>
</dbReference>
<reference evidence="10" key="1">
    <citation type="submission" date="2020-10" db="EMBL/GenBank/DDBJ databases">
        <authorList>
            <person name="Gilroy R."/>
        </authorList>
    </citation>
    <scope>NUCLEOTIDE SEQUENCE</scope>
    <source>
        <strain evidence="10">ChiSjej4B22-8148</strain>
    </source>
</reference>
<sequence length="459" mass="50556">MVFFDIFQMSVKNLYRRKGRTLLTVSGVVIGCCAIVIMVSLGIGMKEAQEKMLAQMGNLTRITVSPSPSVSKEKVNMDKEAVRRIRGISGIKSVVAREKLELGDLKLLAGEKNRYQRDYVTIIGISEQDFEQLGYTLLEGKFPDKKPLDVLVGQNFAYQFADSKRPEGKNMVDYWMDENVKPYFKPIGAEISIAQEKEKQQPEQSGQQAAGKKEDWKIIEKITAVGRLREDSDLYEDTSDGLVMRMKDAERLQKQLQKITGQKKSKEYSELYVYTDSIRSVETAENAIRQMGFQTSSMESIRKPMEKDARQKQMMLGGLGGISLIVAAIGIANTMIMSITERTREIGILKALGCFLGDIKKEFLLEAAVIGFIGGLIGVAVSCLVSYILNYVSQNVSFGSGAAESMVFAGGMEASGAISVIPPWLAAFALLFSVLIGVAAGYYPANKAVKISALEAMKA</sequence>
<dbReference type="Pfam" id="PF12704">
    <property type="entry name" value="MacB_PCD"/>
    <property type="match status" value="1"/>
</dbReference>
<dbReference type="Proteomes" id="UP000886757">
    <property type="component" value="Unassembled WGS sequence"/>
</dbReference>
<dbReference type="InterPro" id="IPR025857">
    <property type="entry name" value="MacB_PCD"/>
</dbReference>
<evidence type="ECO:0000256" key="3">
    <source>
        <dbReference type="ARBA" id="ARBA00022692"/>
    </source>
</evidence>
<evidence type="ECO:0000259" key="9">
    <source>
        <dbReference type="Pfam" id="PF12704"/>
    </source>
</evidence>
<feature type="transmembrane region" description="Helical" evidence="7">
    <location>
        <begin position="421"/>
        <end position="443"/>
    </location>
</feature>
<dbReference type="InterPro" id="IPR050250">
    <property type="entry name" value="Macrolide_Exporter_MacB"/>
</dbReference>
<evidence type="ECO:0000313" key="11">
    <source>
        <dbReference type="Proteomes" id="UP000886757"/>
    </source>
</evidence>
<accession>A0A9D1D9I3</accession>
<comment type="similarity">
    <text evidence="6">Belongs to the ABC-4 integral membrane protein family.</text>
</comment>
<feature type="domain" description="ABC3 transporter permease C-terminal" evidence="8">
    <location>
        <begin position="320"/>
        <end position="452"/>
    </location>
</feature>
<dbReference type="EMBL" id="DVGK01000105">
    <property type="protein sequence ID" value="HIR14054.1"/>
    <property type="molecule type" value="Genomic_DNA"/>
</dbReference>
<evidence type="ECO:0000256" key="2">
    <source>
        <dbReference type="ARBA" id="ARBA00022475"/>
    </source>
</evidence>
<keyword evidence="3 7" id="KW-0812">Transmembrane</keyword>
<evidence type="ECO:0000256" key="5">
    <source>
        <dbReference type="ARBA" id="ARBA00023136"/>
    </source>
</evidence>
<organism evidence="10 11">
    <name type="scientific">Candidatus Choladousia intestinavium</name>
    <dbReference type="NCBI Taxonomy" id="2840727"/>
    <lineage>
        <taxon>Bacteria</taxon>
        <taxon>Bacillati</taxon>
        <taxon>Bacillota</taxon>
        <taxon>Clostridia</taxon>
        <taxon>Lachnospirales</taxon>
        <taxon>Lachnospiraceae</taxon>
        <taxon>Lachnospiraceae incertae sedis</taxon>
        <taxon>Candidatus Choladousia</taxon>
    </lineage>
</organism>
<proteinExistence type="inferred from homology"/>
<evidence type="ECO:0000256" key="1">
    <source>
        <dbReference type="ARBA" id="ARBA00004651"/>
    </source>
</evidence>
<keyword evidence="4 7" id="KW-1133">Transmembrane helix</keyword>
<evidence type="ECO:0000313" key="10">
    <source>
        <dbReference type="EMBL" id="HIR14054.1"/>
    </source>
</evidence>
<dbReference type="PANTHER" id="PTHR30572:SF4">
    <property type="entry name" value="ABC TRANSPORTER PERMEASE YTRF"/>
    <property type="match status" value="1"/>
</dbReference>
<keyword evidence="5 7" id="KW-0472">Membrane</keyword>
<comment type="caution">
    <text evidence="10">The sequence shown here is derived from an EMBL/GenBank/DDBJ whole genome shotgun (WGS) entry which is preliminary data.</text>
</comment>
<feature type="domain" description="MacB-like periplasmic core" evidence="9">
    <location>
        <begin position="21"/>
        <end position="170"/>
    </location>
</feature>